<evidence type="ECO:0000313" key="3">
    <source>
        <dbReference type="Proteomes" id="UP001304243"/>
    </source>
</evidence>
<proteinExistence type="predicted"/>
<evidence type="ECO:0000256" key="1">
    <source>
        <dbReference type="ARBA" id="ARBA00023125"/>
    </source>
</evidence>
<keyword evidence="3" id="KW-1185">Reference proteome</keyword>
<dbReference type="AlphaFoldDB" id="A0AAN7DCH0"/>
<dbReference type="EMBL" id="JASEJX010000015">
    <property type="protein sequence ID" value="KAK4514698.1"/>
    <property type="molecule type" value="Genomic_DNA"/>
</dbReference>
<dbReference type="InterPro" id="IPR010998">
    <property type="entry name" value="Integrase_recombinase_N"/>
</dbReference>
<protein>
    <submittedName>
        <fullName evidence="2">Nuclear aminoacylation-dependent tRNA export pathway component</fullName>
    </submittedName>
</protein>
<evidence type="ECO:0000313" key="2">
    <source>
        <dbReference type="EMBL" id="KAK4514698.1"/>
    </source>
</evidence>
<dbReference type="SUPFAM" id="SSF47823">
    <property type="entry name" value="lambda integrase-like, N-terminal domain"/>
    <property type="match status" value="1"/>
</dbReference>
<dbReference type="Proteomes" id="UP001304243">
    <property type="component" value="Unassembled WGS sequence"/>
</dbReference>
<dbReference type="RefSeq" id="XP_064681364.1">
    <property type="nucleotide sequence ID" value="XM_064821678.1"/>
</dbReference>
<dbReference type="GO" id="GO:0003677">
    <property type="term" value="F:DNA binding"/>
    <property type="evidence" value="ECO:0007669"/>
    <property type="project" value="UniProtKB-KW"/>
</dbReference>
<organism evidence="2 3">
    <name type="scientific">Mucor velutinosus</name>
    <dbReference type="NCBI Taxonomy" id="708070"/>
    <lineage>
        <taxon>Eukaryota</taxon>
        <taxon>Fungi</taxon>
        <taxon>Fungi incertae sedis</taxon>
        <taxon>Mucoromycota</taxon>
        <taxon>Mucoromycotina</taxon>
        <taxon>Mucoromycetes</taxon>
        <taxon>Mucorales</taxon>
        <taxon>Mucorineae</taxon>
        <taxon>Mucoraceae</taxon>
        <taxon>Mucor</taxon>
    </lineage>
</organism>
<accession>A0AAN7DCH0</accession>
<comment type="caution">
    <text evidence="2">The sequence shown here is derived from an EMBL/GenBank/DDBJ whole genome shotgun (WGS) entry which is preliminary data.</text>
</comment>
<reference evidence="2 3" key="1">
    <citation type="submission" date="2022-11" db="EMBL/GenBank/DDBJ databases">
        <title>Mucor velutinosus strain NIH1002 WGS.</title>
        <authorList>
            <person name="Subramanian P."/>
            <person name="Mullikin J.C."/>
            <person name="Segre J.A."/>
            <person name="Zelazny A.M."/>
        </authorList>
    </citation>
    <scope>NUCLEOTIDE SEQUENCE [LARGE SCALE GENOMIC DNA]</scope>
    <source>
        <strain evidence="2 3">NIH1002</strain>
    </source>
</reference>
<keyword evidence="1" id="KW-0238">DNA-binding</keyword>
<dbReference type="GeneID" id="89946002"/>
<sequence length="190" mass="21409">MLPPQAVQAISPRTPPPITTTELDAFRVATIRHQLLKKTLNAQAVEDLLAAKLAPTGTNLSYRKNQLRFLEWAIKNGASFTSFTPVELVNFLSDIRTRYNLQVSTLKTVRAAVAHLHNEPTGIRKSELINSYIDTMLKQAPPVPIHRPTIDISPRVDLYPFHCFSHDYFYQVIATEVSLSTCYDGFPPTF</sequence>
<dbReference type="Gene3D" id="1.10.150.130">
    <property type="match status" value="1"/>
</dbReference>
<gene>
    <name evidence="2" type="primary">CEX1</name>
    <name evidence="2" type="ORF">ATC70_002300</name>
</gene>
<name>A0AAN7DCH0_9FUNG</name>